<dbReference type="PROSITE" id="PS50858">
    <property type="entry name" value="BSD"/>
    <property type="match status" value="1"/>
</dbReference>
<proteinExistence type="predicted"/>
<dbReference type="SUPFAM" id="SSF140383">
    <property type="entry name" value="BSD domain-like"/>
    <property type="match status" value="1"/>
</dbReference>
<dbReference type="InterPro" id="IPR035925">
    <property type="entry name" value="BSD_dom_sf"/>
</dbReference>
<protein>
    <submittedName>
        <fullName evidence="3">BSD-domain protein, putative</fullName>
    </submittedName>
</protein>
<evidence type="ECO:0000259" key="2">
    <source>
        <dbReference type="PROSITE" id="PS50858"/>
    </source>
</evidence>
<organism evidence="3 4">
    <name type="scientific">Plasmodium reichenowi</name>
    <dbReference type="NCBI Taxonomy" id="5854"/>
    <lineage>
        <taxon>Eukaryota</taxon>
        <taxon>Sar</taxon>
        <taxon>Alveolata</taxon>
        <taxon>Apicomplexa</taxon>
        <taxon>Aconoidasida</taxon>
        <taxon>Haemosporida</taxon>
        <taxon>Plasmodiidae</taxon>
        <taxon>Plasmodium</taxon>
        <taxon>Plasmodium (Laverania)</taxon>
    </lineage>
</organism>
<reference evidence="3 4" key="1">
    <citation type="submission" date="2016-09" db="EMBL/GenBank/DDBJ databases">
        <authorList>
            <consortium name="Pathogen Informatics"/>
        </authorList>
    </citation>
    <scope>NUCLEOTIDE SEQUENCE [LARGE SCALE GENOMIC DNA]</scope>
</reference>
<name>A0A2P9DCW6_PLARE</name>
<dbReference type="VEuPathDB" id="PlasmoDB:PRG01_0922300"/>
<evidence type="ECO:0000256" key="1">
    <source>
        <dbReference type="SAM" id="MobiDB-lite"/>
    </source>
</evidence>
<feature type="compositionally biased region" description="Basic and acidic residues" evidence="1">
    <location>
        <begin position="37"/>
        <end position="53"/>
    </location>
</feature>
<dbReference type="OrthoDB" id="382589at2759"/>
<dbReference type="Gene3D" id="1.10.3970.10">
    <property type="entry name" value="BSD domain"/>
    <property type="match status" value="1"/>
</dbReference>
<dbReference type="VEuPathDB" id="PlasmoDB:PRCDC_0912900"/>
<evidence type="ECO:0000313" key="3">
    <source>
        <dbReference type="EMBL" id="SOV78876.1"/>
    </source>
</evidence>
<feature type="region of interest" description="Disordered" evidence="1">
    <location>
        <begin position="276"/>
        <end position="340"/>
    </location>
</feature>
<dbReference type="InterPro" id="IPR005607">
    <property type="entry name" value="BSD_dom"/>
</dbReference>
<feature type="compositionally biased region" description="Polar residues" evidence="1">
    <location>
        <begin position="300"/>
        <end position="340"/>
    </location>
</feature>
<dbReference type="EMBL" id="LT969572">
    <property type="protein sequence ID" value="SOV78876.1"/>
    <property type="molecule type" value="Genomic_DNA"/>
</dbReference>
<dbReference type="SMART" id="SM00751">
    <property type="entry name" value="BSD"/>
    <property type="match status" value="1"/>
</dbReference>
<feature type="region of interest" description="Disordered" evidence="1">
    <location>
        <begin position="33"/>
        <end position="53"/>
    </location>
</feature>
<dbReference type="AlphaFoldDB" id="A0A2P9DCW6"/>
<evidence type="ECO:0000313" key="4">
    <source>
        <dbReference type="Proteomes" id="UP000240500"/>
    </source>
</evidence>
<gene>
    <name evidence="3" type="ORF">PRG01_0922300</name>
</gene>
<dbReference type="Proteomes" id="UP000240500">
    <property type="component" value="Chromosome 9"/>
</dbReference>
<dbReference type="Pfam" id="PF03909">
    <property type="entry name" value="BSD"/>
    <property type="match status" value="1"/>
</dbReference>
<sequence>MYSLWKEVSDQIKKKAEDLNNSIQELNINNSSIKSNNDLKKNENVNENNPDRSFRDSIQDKLNLLNNKYINKDFSELQYYNEKFMSGFNNIKKMVGDIYKDKLNNLNINEDDSKKKKICLSSIVPWKKADVMISKIYRKKYDQGFPLNLPDPYINKQVYERILKLNTDRNKILHTNILENYNFNWNKKKDQSEQIMNEDPNLINTKNVLVPYYMSEMQFWKSYFFNIDIIYNEIADDIFDNKFNILDNYPTTNILNNEIYMDQVKDNTFAEKKNEHMENKNGYPDNKNSYPDNKNGYPDNKNSYPDNKNSYPDNKNSYPDNKNSYPDNKNSYPDNKNSYSKNEQKANEIYLENNNIKIESTMSSIPNELNKDNPFLKEKEYNSEINKHVNNGEKHFISKEKEYNSCSVLKDVLIKNEDENITNDIVTNENVEDEKNHYNLYDSNSMTSYEDVYMKKTNINGINIYMDNDIHMNVSEKSNNFKNILNNNKKINDDNKKINDDNKKINGDNKKINDDNKKINGDNKIYDKNYVDNTDDILFSSKNVEPCDIKLNEESKYKNIKEDNEQNICPSDRNIYLKDISKIKIENNDFQKISEYNTKFLDEISEANRSACDLEEPKSDFFDSSNIKKELNEMKNSKTICTKNDILNENINPLDVQNDININEIIEEMKEDSHSDNIIPNKNNIHVHHNMNIEINNKREQELFCSDNLKNDSDDIVKKDDINLDVLNLVNNMEFDIDENKFNKEELEQFEKDILNM</sequence>
<feature type="domain" description="BSD" evidence="2">
    <location>
        <begin position="179"/>
        <end position="231"/>
    </location>
</feature>
<accession>A0A2P9DCW6</accession>